<protein>
    <submittedName>
        <fullName evidence="2">Uncharacterized protein</fullName>
    </submittedName>
</protein>
<feature type="region of interest" description="Disordered" evidence="1">
    <location>
        <begin position="103"/>
        <end position="124"/>
    </location>
</feature>
<dbReference type="Proteomes" id="UP000662200">
    <property type="component" value="Unassembled WGS sequence"/>
</dbReference>
<name>A0A8J3BM91_9ACTN</name>
<proteinExistence type="predicted"/>
<accession>A0A8J3BM91</accession>
<dbReference type="EMBL" id="BMQC01000008">
    <property type="protein sequence ID" value="GGK31408.1"/>
    <property type="molecule type" value="Genomic_DNA"/>
</dbReference>
<organism evidence="2 3">
    <name type="scientific">Pilimelia terevasa</name>
    <dbReference type="NCBI Taxonomy" id="53372"/>
    <lineage>
        <taxon>Bacteria</taxon>
        <taxon>Bacillati</taxon>
        <taxon>Actinomycetota</taxon>
        <taxon>Actinomycetes</taxon>
        <taxon>Micromonosporales</taxon>
        <taxon>Micromonosporaceae</taxon>
        <taxon>Pilimelia</taxon>
    </lineage>
</organism>
<evidence type="ECO:0000313" key="3">
    <source>
        <dbReference type="Proteomes" id="UP000662200"/>
    </source>
</evidence>
<keyword evidence="3" id="KW-1185">Reference proteome</keyword>
<comment type="caution">
    <text evidence="2">The sequence shown here is derived from an EMBL/GenBank/DDBJ whole genome shotgun (WGS) entry which is preliminary data.</text>
</comment>
<reference evidence="2" key="1">
    <citation type="journal article" date="2014" name="Int. J. Syst. Evol. Microbiol.">
        <title>Complete genome sequence of Corynebacterium casei LMG S-19264T (=DSM 44701T), isolated from a smear-ripened cheese.</title>
        <authorList>
            <consortium name="US DOE Joint Genome Institute (JGI-PGF)"/>
            <person name="Walter F."/>
            <person name="Albersmeier A."/>
            <person name="Kalinowski J."/>
            <person name="Ruckert C."/>
        </authorList>
    </citation>
    <scope>NUCLEOTIDE SEQUENCE</scope>
    <source>
        <strain evidence="2">JCM 3091</strain>
    </source>
</reference>
<feature type="compositionally biased region" description="Gly residues" evidence="1">
    <location>
        <begin position="114"/>
        <end position="124"/>
    </location>
</feature>
<sequence length="124" mass="13847">MSNQVTGAPMVRYRYNDQQMHRFAVIAARAADEWELVCDLLWAIYTPLLSHSTVPTPPQATETGEVPRLLIPSGQAAAIRQLAYDRADDWASRAEVALRLINQMPPEYHDHGRPNGGRAGGPRR</sequence>
<reference evidence="2" key="2">
    <citation type="submission" date="2020-09" db="EMBL/GenBank/DDBJ databases">
        <authorList>
            <person name="Sun Q."/>
            <person name="Ohkuma M."/>
        </authorList>
    </citation>
    <scope>NUCLEOTIDE SEQUENCE</scope>
    <source>
        <strain evidence="2">JCM 3091</strain>
    </source>
</reference>
<dbReference type="AlphaFoldDB" id="A0A8J3BM91"/>
<evidence type="ECO:0000256" key="1">
    <source>
        <dbReference type="SAM" id="MobiDB-lite"/>
    </source>
</evidence>
<dbReference type="RefSeq" id="WP_189114483.1">
    <property type="nucleotide sequence ID" value="NZ_BMQC01000008.1"/>
</dbReference>
<gene>
    <name evidence="2" type="ORF">GCM10010124_25190</name>
</gene>
<evidence type="ECO:0000313" key="2">
    <source>
        <dbReference type="EMBL" id="GGK31408.1"/>
    </source>
</evidence>